<feature type="compositionally biased region" description="Basic residues" evidence="1">
    <location>
        <begin position="1"/>
        <end position="20"/>
    </location>
</feature>
<evidence type="ECO:0000256" key="1">
    <source>
        <dbReference type="SAM" id="MobiDB-lite"/>
    </source>
</evidence>
<protein>
    <submittedName>
        <fullName evidence="2">Uncharacterized protein</fullName>
    </submittedName>
</protein>
<proteinExistence type="predicted"/>
<feature type="compositionally biased region" description="Basic residues" evidence="1">
    <location>
        <begin position="513"/>
        <end position="533"/>
    </location>
</feature>
<evidence type="ECO:0000313" key="2">
    <source>
        <dbReference type="EMBL" id="QHT19949.1"/>
    </source>
</evidence>
<accession>A0A6C0DVA1</accession>
<dbReference type="EMBL" id="MN739672">
    <property type="protein sequence ID" value="QHT19949.1"/>
    <property type="molecule type" value="Genomic_DNA"/>
</dbReference>
<dbReference type="AlphaFoldDB" id="A0A6C0DVA1"/>
<sequence length="533" mass="59799">MGKQQKKKKNGTKRKVKGGLKQKNPELTSWQAVYKMISNPASTLTKIAYSSLKGYIFKLDVPPSPENSEFYGLNAAGTDFNVPIYSLIFKFAIISKNGDEELPEFSFPGELDENGDQIYYSKATENLNDFKVESNIQQSIYLKTINPSGKPICLAVADFSYFNKDSAFILLGHLRAKQGNSPKVMRMLEYLKFNVTGNKQLGMITMELANSDFKELNDLKSNPPVFKSDCNSALAQILILFLKLKILNYDSHAGNVLGKEDGTKTFLIDFGRTLNFTNRNPFPSEGSEIIQQYNAITRGNYDADKREVLSFGVTDLYVSGRTTEDEVIDRMQKIVKFMAYIDYCTNTTYFDMSKMDRAQLITFLRYLYGPEFSDKWTKRRPDFTLTSGARTAYASLIPTIRSLTEAPLVATNRLSDNAIQGMIQSGKLFSIKAGVSYDRNDVSSWSIPDVLSSASTGRAADFSPAPINVGLRQRPARASVQIQDDEEECDPVKETCCDKVTGFCKKMIGLGGRRTKRRGSKKRFAKTKKGSRK</sequence>
<organism evidence="2">
    <name type="scientific">viral metagenome</name>
    <dbReference type="NCBI Taxonomy" id="1070528"/>
    <lineage>
        <taxon>unclassified sequences</taxon>
        <taxon>metagenomes</taxon>
        <taxon>organismal metagenomes</taxon>
    </lineage>
</organism>
<name>A0A6C0DVA1_9ZZZZ</name>
<feature type="region of interest" description="Disordered" evidence="1">
    <location>
        <begin position="512"/>
        <end position="533"/>
    </location>
</feature>
<reference evidence="2" key="1">
    <citation type="journal article" date="2020" name="Nature">
        <title>Giant virus diversity and host interactions through global metagenomics.</title>
        <authorList>
            <person name="Schulz F."/>
            <person name="Roux S."/>
            <person name="Paez-Espino D."/>
            <person name="Jungbluth S."/>
            <person name="Walsh D.A."/>
            <person name="Denef V.J."/>
            <person name="McMahon K.D."/>
            <person name="Konstantinidis K.T."/>
            <person name="Eloe-Fadrosh E.A."/>
            <person name="Kyrpides N.C."/>
            <person name="Woyke T."/>
        </authorList>
    </citation>
    <scope>NUCLEOTIDE SEQUENCE</scope>
    <source>
        <strain evidence="2">GVMAG-M-3300023174-5</strain>
    </source>
</reference>
<feature type="region of interest" description="Disordered" evidence="1">
    <location>
        <begin position="1"/>
        <end position="21"/>
    </location>
</feature>